<comment type="caution">
    <text evidence="1">The sequence shown here is derived from an EMBL/GenBank/DDBJ whole genome shotgun (WGS) entry which is preliminary data.</text>
</comment>
<sequence>MWSYQTWSLVLVLGVVLLRAGYTIIQTSRLRKTMPPGPQGLPLLGNIFELGIFQWLQFTKWQEQYGPIFSLNLAGQPVVVLNKFSVAADLLDRRSNIYSDRPRMIVGSELLTGGLLIAFLTYGDLWRRMRRVAHEGFNGRVSAIYQPLQEKESALLALHMLRDPDNWEDHLKRSAASTVLCAVYGWLSIDKSSDPIVQRINDVMHRIVRACLPGAHLVEFFPSMLYLPEWMAKWKREARSWFRKDTVMFEGLLHDVKTKMQAGIAEPCFASMLLEDEKKYNLNTQESAWLAGTMFGAGAETTAAALSNFMLAMVLYPDVMRRAQAQIDAVVGRERLPTFSDREQLPFIDAMVKEILRWRPVGPLGLPRRTTQDDWYQGYFIPKGTLVILNVWAMNRDPEHFPDYEEFRPDRYLTPSGELANSIPGTHNQSHLTYGCGRRICVGKDVANQSLFMDFATMLWAFNIEKAADVDGKTIVPSRTDVLDEGLVVRPVPFKCSIKPRSSDVVEHIRSATESFIKAKSS</sequence>
<gene>
    <name evidence="1" type="ORF">NM688_g681</name>
</gene>
<dbReference type="EMBL" id="JANHOG010000062">
    <property type="protein sequence ID" value="KAJ3558855.1"/>
    <property type="molecule type" value="Genomic_DNA"/>
</dbReference>
<accession>A0ACC1TDW3</accession>
<evidence type="ECO:0000313" key="2">
    <source>
        <dbReference type="Proteomes" id="UP001148662"/>
    </source>
</evidence>
<name>A0ACC1TDW3_9APHY</name>
<proteinExistence type="predicted"/>
<dbReference type="Proteomes" id="UP001148662">
    <property type="component" value="Unassembled WGS sequence"/>
</dbReference>
<reference evidence="1" key="1">
    <citation type="submission" date="2022-07" db="EMBL/GenBank/DDBJ databases">
        <title>Genome Sequence of Phlebia brevispora.</title>
        <authorList>
            <person name="Buettner E."/>
        </authorList>
    </citation>
    <scope>NUCLEOTIDE SEQUENCE</scope>
    <source>
        <strain evidence="1">MPL23</strain>
    </source>
</reference>
<keyword evidence="2" id="KW-1185">Reference proteome</keyword>
<organism evidence="1 2">
    <name type="scientific">Phlebia brevispora</name>
    <dbReference type="NCBI Taxonomy" id="194682"/>
    <lineage>
        <taxon>Eukaryota</taxon>
        <taxon>Fungi</taxon>
        <taxon>Dikarya</taxon>
        <taxon>Basidiomycota</taxon>
        <taxon>Agaricomycotina</taxon>
        <taxon>Agaricomycetes</taxon>
        <taxon>Polyporales</taxon>
        <taxon>Meruliaceae</taxon>
        <taxon>Phlebia</taxon>
    </lineage>
</organism>
<protein>
    <submittedName>
        <fullName evidence="1">Uncharacterized protein</fullName>
    </submittedName>
</protein>
<evidence type="ECO:0000313" key="1">
    <source>
        <dbReference type="EMBL" id="KAJ3558855.1"/>
    </source>
</evidence>